<evidence type="ECO:0000313" key="2">
    <source>
        <dbReference type="EMBL" id="QOL00427.1"/>
    </source>
</evidence>
<reference evidence="2" key="1">
    <citation type="submission" date="2020-09" db="EMBL/GenBank/DDBJ databases">
        <title>A new high-throughput screening method to detect antimicrobial volatiles from metagenomic clone libraries.</title>
        <authorList>
            <person name="Stocker F."/>
            <person name="Obermeier M."/>
            <person name="Resch K."/>
            <person name="Berg G."/>
            <person name="Mueller Bogota C.A."/>
        </authorList>
    </citation>
    <scope>NUCLEOTIDE SEQUENCE</scope>
</reference>
<dbReference type="InterPro" id="IPR052698">
    <property type="entry name" value="MoCofactor_Util/Proc"/>
</dbReference>
<protein>
    <submittedName>
        <fullName evidence="2">Putative xanthine dehydrogenase subunit A</fullName>
        <ecNumber evidence="2">1.17.1.4</ecNumber>
    </submittedName>
</protein>
<proteinExistence type="predicted"/>
<evidence type="ECO:0000259" key="1">
    <source>
        <dbReference type="Pfam" id="PF02625"/>
    </source>
</evidence>
<dbReference type="EMBL" id="MW000468">
    <property type="protein sequence ID" value="QOL00427.1"/>
    <property type="molecule type" value="Genomic_DNA"/>
</dbReference>
<gene>
    <name evidence="2" type="primary">pucA_2</name>
</gene>
<dbReference type="PANTHER" id="PTHR30388:SF4">
    <property type="entry name" value="MOLYBDENUM COFACTOR INSERTION CHAPERONE PAOD"/>
    <property type="match status" value="1"/>
</dbReference>
<accession>A0A7L9QD56</accession>
<name>A0A7L9QD56_9ZZZZ</name>
<dbReference type="Pfam" id="PF02625">
    <property type="entry name" value="XdhC_CoxI"/>
    <property type="match status" value="1"/>
</dbReference>
<dbReference type="GO" id="GO:0004854">
    <property type="term" value="F:xanthine dehydrogenase activity"/>
    <property type="evidence" value="ECO:0007669"/>
    <property type="project" value="UniProtKB-EC"/>
</dbReference>
<feature type="domain" description="XdhC- CoxI" evidence="1">
    <location>
        <begin position="24"/>
        <end position="91"/>
    </location>
</feature>
<dbReference type="EC" id="1.17.1.4" evidence="2"/>
<dbReference type="InterPro" id="IPR003777">
    <property type="entry name" value="XdhC_CoxI"/>
</dbReference>
<dbReference type="PANTHER" id="PTHR30388">
    <property type="entry name" value="ALDEHYDE OXIDOREDUCTASE MOLYBDENUM COFACTOR ASSEMBLY PROTEIN"/>
    <property type="match status" value="1"/>
</dbReference>
<organism evidence="2">
    <name type="scientific">uncultured organism</name>
    <dbReference type="NCBI Taxonomy" id="155900"/>
    <lineage>
        <taxon>unclassified sequences</taxon>
        <taxon>environmental samples</taxon>
    </lineage>
</organism>
<keyword evidence="2" id="KW-0560">Oxidoreductase</keyword>
<dbReference type="AlphaFoldDB" id="A0A7L9QD56"/>
<sequence>MQNTDNQMFETDDILAVLDHAAHWLDAGQRVALATVVQTWGSSPRPVGSQMAIAEDGAFEGSVSGGCVEGAVIETGREVMLDGKPRLLTFGVTDDDAWAVGLACGGTIQIFVEPVLDDEALSQ</sequence>